<dbReference type="InterPro" id="IPR001486">
    <property type="entry name" value="Hemoglobin_trunc"/>
</dbReference>
<dbReference type="OrthoDB" id="25954at2"/>
<keyword evidence="1" id="KW-0813">Transport</keyword>
<accession>A0A4R6WF64</accession>
<protein>
    <submittedName>
        <fullName evidence="5">Hemoglobin</fullName>
    </submittedName>
</protein>
<dbReference type="AlphaFoldDB" id="A0A4R6WF64"/>
<evidence type="ECO:0000313" key="5">
    <source>
        <dbReference type="EMBL" id="TDQ76942.1"/>
    </source>
</evidence>
<comment type="caution">
    <text evidence="5">The sequence shown here is derived from an EMBL/GenBank/DDBJ whole genome shotgun (WGS) entry which is preliminary data.</text>
</comment>
<dbReference type="EMBL" id="SNYV01000014">
    <property type="protein sequence ID" value="TDQ76942.1"/>
    <property type="molecule type" value="Genomic_DNA"/>
</dbReference>
<dbReference type="RefSeq" id="WP_133584609.1">
    <property type="nucleotide sequence ID" value="NZ_SNYV01000014.1"/>
</dbReference>
<sequence>MEKKDITTLDDVKLLVDTFYSNIRQDEMLGIIFNQNIQDRWPEHLAKMYKFWQTLLLGEYTYDGRPFPPHAHLPIGKQHFAQWLVLFNGTVDSLFTGEKADEAKWRAQKMAVMFQSKLDYIQNHPDKSIIF</sequence>
<keyword evidence="4" id="KW-0408">Iron</keyword>
<name>A0A4R6WF64_9SPHI</name>
<gene>
    <name evidence="5" type="ORF">CLV99_2329</name>
</gene>
<evidence type="ECO:0000256" key="3">
    <source>
        <dbReference type="ARBA" id="ARBA00022723"/>
    </source>
</evidence>
<organism evidence="5 6">
    <name type="scientific">Sphingobacterium yanglingense</name>
    <dbReference type="NCBI Taxonomy" id="1437280"/>
    <lineage>
        <taxon>Bacteria</taxon>
        <taxon>Pseudomonadati</taxon>
        <taxon>Bacteroidota</taxon>
        <taxon>Sphingobacteriia</taxon>
        <taxon>Sphingobacteriales</taxon>
        <taxon>Sphingobacteriaceae</taxon>
        <taxon>Sphingobacterium</taxon>
    </lineage>
</organism>
<keyword evidence="2" id="KW-0349">Heme</keyword>
<keyword evidence="3" id="KW-0479">Metal-binding</keyword>
<evidence type="ECO:0000256" key="2">
    <source>
        <dbReference type="ARBA" id="ARBA00022617"/>
    </source>
</evidence>
<keyword evidence="6" id="KW-1185">Reference proteome</keyword>
<dbReference type="Pfam" id="PF01152">
    <property type="entry name" value="Bac_globin"/>
    <property type="match status" value="1"/>
</dbReference>
<dbReference type="SUPFAM" id="SSF46458">
    <property type="entry name" value="Globin-like"/>
    <property type="match status" value="1"/>
</dbReference>
<dbReference type="GO" id="GO:0019825">
    <property type="term" value="F:oxygen binding"/>
    <property type="evidence" value="ECO:0007669"/>
    <property type="project" value="InterPro"/>
</dbReference>
<dbReference type="InterPro" id="IPR009050">
    <property type="entry name" value="Globin-like_sf"/>
</dbReference>
<evidence type="ECO:0000256" key="4">
    <source>
        <dbReference type="ARBA" id="ARBA00023004"/>
    </source>
</evidence>
<evidence type="ECO:0000256" key="1">
    <source>
        <dbReference type="ARBA" id="ARBA00022448"/>
    </source>
</evidence>
<dbReference type="Gene3D" id="1.10.490.10">
    <property type="entry name" value="Globins"/>
    <property type="match status" value="1"/>
</dbReference>
<dbReference type="InterPro" id="IPR012292">
    <property type="entry name" value="Globin/Proto"/>
</dbReference>
<dbReference type="Proteomes" id="UP000295292">
    <property type="component" value="Unassembled WGS sequence"/>
</dbReference>
<dbReference type="GO" id="GO:0046872">
    <property type="term" value="F:metal ion binding"/>
    <property type="evidence" value="ECO:0007669"/>
    <property type="project" value="UniProtKB-KW"/>
</dbReference>
<reference evidence="5 6" key="1">
    <citation type="submission" date="2019-03" db="EMBL/GenBank/DDBJ databases">
        <title>Genomic Encyclopedia of Archaeal and Bacterial Type Strains, Phase II (KMG-II): from individual species to whole genera.</title>
        <authorList>
            <person name="Goeker M."/>
        </authorList>
    </citation>
    <scope>NUCLEOTIDE SEQUENCE [LARGE SCALE GENOMIC DNA]</scope>
    <source>
        <strain evidence="5 6">DSM 28353</strain>
    </source>
</reference>
<dbReference type="GO" id="GO:0020037">
    <property type="term" value="F:heme binding"/>
    <property type="evidence" value="ECO:0007669"/>
    <property type="project" value="InterPro"/>
</dbReference>
<proteinExistence type="predicted"/>
<evidence type="ECO:0000313" key="6">
    <source>
        <dbReference type="Proteomes" id="UP000295292"/>
    </source>
</evidence>
<dbReference type="CDD" id="cd08916">
    <property type="entry name" value="TrHb3_P"/>
    <property type="match status" value="1"/>
</dbReference>